<feature type="transmembrane region" description="Helical" evidence="5">
    <location>
        <begin position="378"/>
        <end position="401"/>
    </location>
</feature>
<evidence type="ECO:0000259" key="6">
    <source>
        <dbReference type="PROSITE" id="PS50850"/>
    </source>
</evidence>
<evidence type="ECO:0000256" key="1">
    <source>
        <dbReference type="ARBA" id="ARBA00004141"/>
    </source>
</evidence>
<name>A0A553N9W7_TIGCA</name>
<feature type="transmembrane region" description="Helical" evidence="5">
    <location>
        <begin position="145"/>
        <end position="168"/>
    </location>
</feature>
<keyword evidence="2 5" id="KW-0812">Transmembrane</keyword>
<organism evidence="7 8">
    <name type="scientific">Tigriopus californicus</name>
    <name type="common">Marine copepod</name>
    <dbReference type="NCBI Taxonomy" id="6832"/>
    <lineage>
        <taxon>Eukaryota</taxon>
        <taxon>Metazoa</taxon>
        <taxon>Ecdysozoa</taxon>
        <taxon>Arthropoda</taxon>
        <taxon>Crustacea</taxon>
        <taxon>Multicrustacea</taxon>
        <taxon>Hexanauplia</taxon>
        <taxon>Copepoda</taxon>
        <taxon>Harpacticoida</taxon>
        <taxon>Harpacticidae</taxon>
        <taxon>Tigriopus</taxon>
    </lineage>
</organism>
<dbReference type="PANTHER" id="PTHR24064">
    <property type="entry name" value="SOLUTE CARRIER FAMILY 22 MEMBER"/>
    <property type="match status" value="1"/>
</dbReference>
<gene>
    <name evidence="7" type="ORF">TCAL_03184</name>
</gene>
<keyword evidence="3 5" id="KW-1133">Transmembrane helix</keyword>
<accession>A0A553N9W7</accession>
<dbReference type="GO" id="GO:0022857">
    <property type="term" value="F:transmembrane transporter activity"/>
    <property type="evidence" value="ECO:0007669"/>
    <property type="project" value="InterPro"/>
</dbReference>
<dbReference type="Gene3D" id="1.20.1250.20">
    <property type="entry name" value="MFS general substrate transporter like domains"/>
    <property type="match status" value="1"/>
</dbReference>
<feature type="transmembrane region" description="Helical" evidence="5">
    <location>
        <begin position="406"/>
        <end position="425"/>
    </location>
</feature>
<dbReference type="AlphaFoldDB" id="A0A553N9W7"/>
<dbReference type="EMBL" id="VCGU01000459">
    <property type="protein sequence ID" value="TRY62217.1"/>
    <property type="molecule type" value="Genomic_DNA"/>
</dbReference>
<feature type="transmembrane region" description="Helical" evidence="5">
    <location>
        <begin position="208"/>
        <end position="228"/>
    </location>
</feature>
<dbReference type="InterPro" id="IPR036259">
    <property type="entry name" value="MFS_trans_sf"/>
</dbReference>
<feature type="transmembrane region" description="Helical" evidence="5">
    <location>
        <begin position="490"/>
        <end position="509"/>
    </location>
</feature>
<dbReference type="OrthoDB" id="8049622at2759"/>
<protein>
    <recommendedName>
        <fullName evidence="6">Major facilitator superfamily (MFS) profile domain-containing protein</fullName>
    </recommendedName>
</protein>
<dbReference type="Proteomes" id="UP000318571">
    <property type="component" value="Chromosome 8"/>
</dbReference>
<dbReference type="PROSITE" id="PS50850">
    <property type="entry name" value="MFS"/>
    <property type="match status" value="1"/>
</dbReference>
<feature type="transmembrane region" description="Helical" evidence="5">
    <location>
        <begin position="263"/>
        <end position="281"/>
    </location>
</feature>
<dbReference type="STRING" id="6832.A0A553N9W7"/>
<feature type="domain" description="Major facilitator superfamily (MFS) profile" evidence="6">
    <location>
        <begin position="106"/>
        <end position="514"/>
    </location>
</feature>
<comment type="subcellular location">
    <subcellularLocation>
        <location evidence="1">Membrane</location>
        <topology evidence="1">Multi-pass membrane protein</topology>
    </subcellularLocation>
</comment>
<feature type="transmembrane region" description="Helical" evidence="5">
    <location>
        <begin position="351"/>
        <end position="372"/>
    </location>
</feature>
<dbReference type="InterPro" id="IPR005828">
    <property type="entry name" value="MFS_sugar_transport-like"/>
</dbReference>
<dbReference type="GO" id="GO:0016020">
    <property type="term" value="C:membrane"/>
    <property type="evidence" value="ECO:0007669"/>
    <property type="project" value="UniProtKB-SubCell"/>
</dbReference>
<reference evidence="7 8" key="1">
    <citation type="journal article" date="2018" name="Nat. Ecol. Evol.">
        <title>Genomic signatures of mitonuclear coevolution across populations of Tigriopus californicus.</title>
        <authorList>
            <person name="Barreto F.S."/>
            <person name="Watson E.T."/>
            <person name="Lima T.G."/>
            <person name="Willett C.S."/>
            <person name="Edmands S."/>
            <person name="Li W."/>
            <person name="Burton R.S."/>
        </authorList>
    </citation>
    <scope>NUCLEOTIDE SEQUENCE [LARGE SCALE GENOMIC DNA]</scope>
    <source>
        <strain evidence="7 8">San Diego</strain>
    </source>
</reference>
<evidence type="ECO:0000256" key="5">
    <source>
        <dbReference type="SAM" id="Phobius"/>
    </source>
</evidence>
<proteinExistence type="predicted"/>
<keyword evidence="4 5" id="KW-0472">Membrane</keyword>
<evidence type="ECO:0000313" key="8">
    <source>
        <dbReference type="Proteomes" id="UP000318571"/>
    </source>
</evidence>
<feature type="transmembrane region" description="Helical" evidence="5">
    <location>
        <begin position="431"/>
        <end position="452"/>
    </location>
</feature>
<evidence type="ECO:0000313" key="7">
    <source>
        <dbReference type="EMBL" id="TRY62217.1"/>
    </source>
</evidence>
<evidence type="ECO:0000256" key="2">
    <source>
        <dbReference type="ARBA" id="ARBA00022692"/>
    </source>
</evidence>
<dbReference type="CDD" id="cd17317">
    <property type="entry name" value="MFS_SLC22"/>
    <property type="match status" value="1"/>
</dbReference>
<comment type="caution">
    <text evidence="7">The sequence shown here is derived from an EMBL/GenBank/DDBJ whole genome shotgun (WGS) entry which is preliminary data.</text>
</comment>
<evidence type="ECO:0000256" key="4">
    <source>
        <dbReference type="ARBA" id="ARBA00023136"/>
    </source>
</evidence>
<dbReference type="SUPFAM" id="SSF103473">
    <property type="entry name" value="MFS general substrate transporter"/>
    <property type="match status" value="1"/>
</dbReference>
<sequence>MSEDKIDQVHAAVGQFGKWQAMLISVVATAVSTPTAWHILAQGFLSKTPDFTCDIQNQSGAFSSIEEWNKFSSPLGVNEDGRQSTEREICQIYNFNYDQLDSEQVQTLDLAKEPYLNLTGCPSFWYNTTVRTIVTDFDLVCERKYLVTLAQSVFMIGLTCGCVVAGHVSDKIGRLKAISLFGALLFISDLANVFSINIYMYLCMRFCMGFTLIAASSAFNTYCIELLGGKWVTIIGVGKGVFWTIGYITTPLLAYYIQDWIYLQSVISVGALSMAVVFFFVPESPKWFLAVGKLDQAERALRQGANINGLVWKEDTVLFRTSKDDEKASIFTGFYHLLATPNMRKKALIQFYLWFTCSLVYYALTLNVGTLFPGNTYINFFISGLIELPVLPLVIVILLYLGRRGLLSLGLLFSAIFMGVTLVVPAGTASIVTGLLGKFCITGCFFTLHMFANEMFPTVVRNTGYGASNMCARFASILAPIFGRELGRDIPLVVFGVLSLIGSVLVLFLPETKNKKLPDSLEEGEEFGKVQKFFSI</sequence>
<dbReference type="InterPro" id="IPR020846">
    <property type="entry name" value="MFS_dom"/>
</dbReference>
<feature type="transmembrane region" description="Helical" evidence="5">
    <location>
        <begin position="180"/>
        <end position="202"/>
    </location>
</feature>
<dbReference type="OMA" id="NVVGMWQ"/>
<evidence type="ECO:0000256" key="3">
    <source>
        <dbReference type="ARBA" id="ARBA00022989"/>
    </source>
</evidence>
<feature type="transmembrane region" description="Helical" evidence="5">
    <location>
        <begin position="240"/>
        <end position="257"/>
    </location>
</feature>
<keyword evidence="8" id="KW-1185">Reference proteome</keyword>
<dbReference type="Pfam" id="PF00083">
    <property type="entry name" value="Sugar_tr"/>
    <property type="match status" value="1"/>
</dbReference>